<accession>H0EYH9</accession>
<evidence type="ECO:0000313" key="2">
    <source>
        <dbReference type="Proteomes" id="UP000005446"/>
    </source>
</evidence>
<dbReference type="AlphaFoldDB" id="H0EYH9"/>
<evidence type="ECO:0000313" key="1">
    <source>
        <dbReference type="EMBL" id="EHK96382.1"/>
    </source>
</evidence>
<keyword evidence="2" id="KW-1185">Reference proteome</keyword>
<dbReference type="HOGENOM" id="CLU_3068865_0_0_1"/>
<gene>
    <name evidence="1" type="ORF">M7I_7881</name>
</gene>
<dbReference type="InParanoid" id="H0EYH9"/>
<name>H0EYH9_GLAL7</name>
<organism evidence="1 2">
    <name type="scientific">Glarea lozoyensis (strain ATCC 74030 / MF5533)</name>
    <dbReference type="NCBI Taxonomy" id="1104152"/>
    <lineage>
        <taxon>Eukaryota</taxon>
        <taxon>Fungi</taxon>
        <taxon>Dikarya</taxon>
        <taxon>Ascomycota</taxon>
        <taxon>Pezizomycotina</taxon>
        <taxon>Leotiomycetes</taxon>
        <taxon>Helotiales</taxon>
        <taxon>Helotiaceae</taxon>
        <taxon>Glarea</taxon>
    </lineage>
</organism>
<protein>
    <submittedName>
        <fullName evidence="1">Uncharacterized protein</fullName>
    </submittedName>
</protein>
<reference evidence="1 2" key="1">
    <citation type="journal article" date="2012" name="Eukaryot. Cell">
        <title>Genome sequence of the fungus Glarea lozoyensis: the first genome sequence of a species from the Helotiaceae family.</title>
        <authorList>
            <person name="Youssar L."/>
            <person name="Gruening B.A."/>
            <person name="Erxleben A."/>
            <person name="Guenther S."/>
            <person name="Huettel W."/>
        </authorList>
    </citation>
    <scope>NUCLEOTIDE SEQUENCE [LARGE SCALE GENOMIC DNA]</scope>
    <source>
        <strain evidence="2">ATCC 74030 / MF5533</strain>
    </source>
</reference>
<proteinExistence type="predicted"/>
<sequence>MPPPKASLSQRIQLSSSEIFFVFPVILLMSDKGISTFDFEWPHGYLDVQNRNI</sequence>
<dbReference type="EMBL" id="AGUE01000252">
    <property type="protein sequence ID" value="EHK96382.1"/>
    <property type="molecule type" value="Genomic_DNA"/>
</dbReference>
<comment type="caution">
    <text evidence="1">The sequence shown here is derived from an EMBL/GenBank/DDBJ whole genome shotgun (WGS) entry which is preliminary data.</text>
</comment>
<dbReference type="Proteomes" id="UP000005446">
    <property type="component" value="Unassembled WGS sequence"/>
</dbReference>